<evidence type="ECO:0000256" key="5">
    <source>
        <dbReference type="ARBA" id="ARBA00022692"/>
    </source>
</evidence>
<dbReference type="InterPro" id="IPR046671">
    <property type="entry name" value="DUF6541"/>
</dbReference>
<dbReference type="Proteomes" id="UP000220922">
    <property type="component" value="Unassembled WGS sequence"/>
</dbReference>
<feature type="transmembrane region" description="Helical" evidence="8">
    <location>
        <begin position="182"/>
        <end position="208"/>
    </location>
</feature>
<dbReference type="PANTHER" id="PTHR33908:SF11">
    <property type="entry name" value="MEMBRANE PROTEIN"/>
    <property type="match status" value="1"/>
</dbReference>
<evidence type="ECO:0000313" key="9">
    <source>
        <dbReference type="EMBL" id="PDV97253.1"/>
    </source>
</evidence>
<feature type="transmembrane region" description="Helical" evidence="8">
    <location>
        <begin position="245"/>
        <end position="265"/>
    </location>
</feature>
<evidence type="ECO:0000313" key="10">
    <source>
        <dbReference type="Proteomes" id="UP000220922"/>
    </source>
</evidence>
<feature type="transmembrane region" description="Helical" evidence="8">
    <location>
        <begin position="294"/>
        <end position="310"/>
    </location>
</feature>
<feature type="transmembrane region" description="Helical" evidence="8">
    <location>
        <begin position="376"/>
        <end position="396"/>
    </location>
</feature>
<evidence type="ECO:0008006" key="11">
    <source>
        <dbReference type="Google" id="ProtNLM"/>
    </source>
</evidence>
<feature type="transmembrane region" description="Helical" evidence="8">
    <location>
        <begin position="220"/>
        <end position="239"/>
    </location>
</feature>
<organism evidence="9 10">
    <name type="scientific">Candidatus Chloroploca asiatica</name>
    <dbReference type="NCBI Taxonomy" id="1506545"/>
    <lineage>
        <taxon>Bacteria</taxon>
        <taxon>Bacillati</taxon>
        <taxon>Chloroflexota</taxon>
        <taxon>Chloroflexia</taxon>
        <taxon>Chloroflexales</taxon>
        <taxon>Chloroflexineae</taxon>
        <taxon>Oscillochloridaceae</taxon>
        <taxon>Candidatus Chloroploca</taxon>
    </lineage>
</organism>
<dbReference type="GO" id="GO:0009103">
    <property type="term" value="P:lipopolysaccharide biosynthetic process"/>
    <property type="evidence" value="ECO:0007669"/>
    <property type="project" value="UniProtKB-ARBA"/>
</dbReference>
<evidence type="ECO:0000256" key="4">
    <source>
        <dbReference type="ARBA" id="ARBA00022679"/>
    </source>
</evidence>
<comment type="caution">
    <text evidence="9">The sequence shown here is derived from an EMBL/GenBank/DDBJ whole genome shotgun (WGS) entry which is preliminary data.</text>
</comment>
<name>A0A2H3KHL7_9CHLR</name>
<evidence type="ECO:0000256" key="1">
    <source>
        <dbReference type="ARBA" id="ARBA00004651"/>
    </source>
</evidence>
<accession>A0A2H3KHL7</accession>
<evidence type="ECO:0000256" key="3">
    <source>
        <dbReference type="ARBA" id="ARBA00022676"/>
    </source>
</evidence>
<feature type="transmembrane region" description="Helical" evidence="8">
    <location>
        <begin position="463"/>
        <end position="481"/>
    </location>
</feature>
<feature type="transmembrane region" description="Helical" evidence="8">
    <location>
        <begin position="110"/>
        <end position="130"/>
    </location>
</feature>
<evidence type="ECO:0000256" key="2">
    <source>
        <dbReference type="ARBA" id="ARBA00022475"/>
    </source>
</evidence>
<dbReference type="GO" id="GO:0016763">
    <property type="term" value="F:pentosyltransferase activity"/>
    <property type="evidence" value="ECO:0007669"/>
    <property type="project" value="TreeGrafter"/>
</dbReference>
<feature type="transmembrane region" description="Helical" evidence="8">
    <location>
        <begin position="6"/>
        <end position="34"/>
    </location>
</feature>
<keyword evidence="6 8" id="KW-1133">Transmembrane helix</keyword>
<keyword evidence="7 8" id="KW-0472">Membrane</keyword>
<feature type="transmembrane region" description="Helical" evidence="8">
    <location>
        <begin position="70"/>
        <end position="90"/>
    </location>
</feature>
<feature type="transmembrane region" description="Helical" evidence="8">
    <location>
        <begin position="46"/>
        <end position="64"/>
    </location>
</feature>
<keyword evidence="2" id="KW-1003">Cell membrane</keyword>
<evidence type="ECO:0000256" key="8">
    <source>
        <dbReference type="SAM" id="Phobius"/>
    </source>
</evidence>
<keyword evidence="5 8" id="KW-0812">Transmembrane</keyword>
<keyword evidence="3" id="KW-0328">Glycosyltransferase</keyword>
<sequence>MHMSYISLVWLIIALMMTGFMVLVLPGLALLALFDRPERRRSWFEQLSLAIGISLAWLPVWLLWTDMLGWHLGAMNVWLPALLSVVVLVWHGRHQRRPNSSPLPLDSYDIALGALFLLIVVVRLAIVAPLEAPMWGDAYHHTMIAQLIIDNGGLFRSWEPYAPYQTFTVQFGFPAMVAGFPWVTGISTVEAVLVTGQLLNAAAALVLYPLAVRLADGRRVAGLVAVLVAGLLTVVPSFYVNWGRYAQLAGQVILPIAMVLTWEMFAAPRPPWRSAGLLGLVVAGMTLSYYRMGFFYAAFIVVLVLCWVLPHWRTKRSTWLQALPPLILAALVAAGLLLPWVFRVTNSLLADMVSVASTTGVPTSFVWHDYQNWQEVTTYIAPLLLWMSGLAVAWALVRRAWMIVGLVLWIGLLVLYFAGTLVGLPGAVMLQSFSVMIAIYMPVALLCGWLAAEMIAFLPTPRLKAVLPLIAVVLLAAWGALQQRHIVDPFYAIVTQPDMKAMDWIKRNTKPTDLFLVQGFTIFQGTSAVGADAGWWIPLLTGRQNTMPPQYPMLSERPDPPDYTQRVVDLVLLMEARPLDDAEVIDQLCAWGVTYAYYGQRQGQAGFGAEPLFRLDDLHASPYFTLMHTQDEVAIFAFDQAVCSSREGRSVRRPAL</sequence>
<comment type="subcellular location">
    <subcellularLocation>
        <location evidence="1">Cell membrane</location>
        <topology evidence="1">Multi-pass membrane protein</topology>
    </subcellularLocation>
</comment>
<feature type="transmembrane region" description="Helical" evidence="8">
    <location>
        <begin position="430"/>
        <end position="451"/>
    </location>
</feature>
<dbReference type="Pfam" id="PF20176">
    <property type="entry name" value="DUF6541"/>
    <property type="match status" value="1"/>
</dbReference>
<evidence type="ECO:0000256" key="7">
    <source>
        <dbReference type="ARBA" id="ARBA00023136"/>
    </source>
</evidence>
<protein>
    <recommendedName>
        <fullName evidence="11">Glycosyltransferase RgtA/B/C/D-like domain-containing protein</fullName>
    </recommendedName>
</protein>
<reference evidence="9 10" key="1">
    <citation type="submission" date="2016-05" db="EMBL/GenBank/DDBJ databases">
        <authorList>
            <person name="Lavstsen T."/>
            <person name="Jespersen J.S."/>
        </authorList>
    </citation>
    <scope>NUCLEOTIDE SEQUENCE [LARGE SCALE GENOMIC DNA]</scope>
    <source>
        <strain evidence="9 10">B7-9</strain>
    </source>
</reference>
<dbReference type="InterPro" id="IPR050297">
    <property type="entry name" value="LipidA_mod_glycosyltrf_83"/>
</dbReference>
<dbReference type="PANTHER" id="PTHR33908">
    <property type="entry name" value="MANNOSYLTRANSFERASE YKCB-RELATED"/>
    <property type="match status" value="1"/>
</dbReference>
<keyword evidence="10" id="KW-1185">Reference proteome</keyword>
<feature type="transmembrane region" description="Helical" evidence="8">
    <location>
        <begin position="322"/>
        <end position="342"/>
    </location>
</feature>
<gene>
    <name evidence="9" type="ORF">A9Q02_04935</name>
</gene>
<dbReference type="AlphaFoldDB" id="A0A2H3KHL7"/>
<dbReference type="EMBL" id="LYXE01000157">
    <property type="protein sequence ID" value="PDV97253.1"/>
    <property type="molecule type" value="Genomic_DNA"/>
</dbReference>
<dbReference type="GO" id="GO:0005886">
    <property type="term" value="C:plasma membrane"/>
    <property type="evidence" value="ECO:0007669"/>
    <property type="project" value="UniProtKB-SubCell"/>
</dbReference>
<proteinExistence type="predicted"/>
<feature type="transmembrane region" description="Helical" evidence="8">
    <location>
        <begin position="403"/>
        <end position="424"/>
    </location>
</feature>
<keyword evidence="4" id="KW-0808">Transferase</keyword>
<evidence type="ECO:0000256" key="6">
    <source>
        <dbReference type="ARBA" id="ARBA00022989"/>
    </source>
</evidence>